<gene>
    <name evidence="1" type="ORF">S12H4_25794</name>
</gene>
<dbReference type="SUPFAM" id="SSF51556">
    <property type="entry name" value="Metallo-dependent hydrolases"/>
    <property type="match status" value="1"/>
</dbReference>
<evidence type="ECO:0000313" key="1">
    <source>
        <dbReference type="EMBL" id="GAI77370.1"/>
    </source>
</evidence>
<name>X1SPT7_9ZZZZ</name>
<reference evidence="1" key="1">
    <citation type="journal article" date="2014" name="Front. Microbiol.">
        <title>High frequency of phylogenetically diverse reductive dehalogenase-homologous genes in deep subseafloor sedimentary metagenomes.</title>
        <authorList>
            <person name="Kawai M."/>
            <person name="Futagami T."/>
            <person name="Toyoda A."/>
            <person name="Takaki Y."/>
            <person name="Nishi S."/>
            <person name="Hori S."/>
            <person name="Arai W."/>
            <person name="Tsubouchi T."/>
            <person name="Morono Y."/>
            <person name="Uchiyama I."/>
            <person name="Ito T."/>
            <person name="Fujiyama A."/>
            <person name="Inagaki F."/>
            <person name="Takami H."/>
        </authorList>
    </citation>
    <scope>NUCLEOTIDE SEQUENCE</scope>
    <source>
        <strain evidence="1">Expedition CK06-06</strain>
    </source>
</reference>
<dbReference type="Gene3D" id="3.20.20.140">
    <property type="entry name" value="Metal-dependent hydrolases"/>
    <property type="match status" value="1"/>
</dbReference>
<feature type="non-terminal residue" evidence="1">
    <location>
        <position position="1"/>
    </location>
</feature>
<protein>
    <recommendedName>
        <fullName evidence="2">Amidohydrolase-related domain-containing protein</fullName>
    </recommendedName>
</protein>
<comment type="caution">
    <text evidence="1">The sequence shown here is derived from an EMBL/GenBank/DDBJ whole genome shotgun (WGS) entry which is preliminary data.</text>
</comment>
<dbReference type="AlphaFoldDB" id="X1SPT7"/>
<dbReference type="InterPro" id="IPR032466">
    <property type="entry name" value="Metal_Hydrolase"/>
</dbReference>
<dbReference type="EMBL" id="BARW01014574">
    <property type="protein sequence ID" value="GAI77370.1"/>
    <property type="molecule type" value="Genomic_DNA"/>
</dbReference>
<evidence type="ECO:0008006" key="2">
    <source>
        <dbReference type="Google" id="ProtNLM"/>
    </source>
</evidence>
<organism evidence="1">
    <name type="scientific">marine sediment metagenome</name>
    <dbReference type="NCBI Taxonomy" id="412755"/>
    <lineage>
        <taxon>unclassified sequences</taxon>
        <taxon>metagenomes</taxon>
        <taxon>ecological metagenomes</taxon>
    </lineage>
</organism>
<sequence>HVGGWHYFKEMIGVIENNRKGNKLYAGITGVLDEVNSRVYYLGIEGLKDIKWQIGTDLMIYGMDYPYNKEEQIKRDIELIKGTNFSDEEVDKILGGNLKRLLGLEKGKPLIVGGDPN</sequence>
<proteinExistence type="predicted"/>
<accession>X1SPT7</accession>